<dbReference type="Proteomes" id="UP000037904">
    <property type="component" value="Unassembled WGS sequence"/>
</dbReference>
<dbReference type="Pfam" id="PF23562">
    <property type="entry name" value="AMP-binding_C_3"/>
    <property type="match status" value="1"/>
</dbReference>
<sequence length="1024" mass="114421">MEGTPGQRLIHELIDEISILDEGRIFASIPVSDDPVDGFMDITYRRLALAIDRAAWWLQKAMQGRPRLETFAYLGRNDLRYQLLIIAAIKTHYQILLPSVRNSSYVQTLLLNKTYCRTVIYDAANRNIESAFDNAGDLDFIQAPELDMLLDEQGVVEPFPKVVESHVEALKRPFMILHSSGSTGNPKPISYTLESIMTEDAYRLLDQTDGKLWYHELIESRCYVCLPAFHSAGVWFQLILPVYYSMQLVWGPASVPLNPDIAAKVIMTSGVNGAVFPSSILEAVHETQPEALLESLDFVFSAGSPLAITVGDKIAELTRLHNFIGYSEATAPPRYLLNSDEWKYHHFHPASGFVAEPLSDGSDLYELVIKPATPQPQSVFLIFPDLKEYRTKDLVSKHPTKPHLWLHRGRLDDLILLSNGEKVDPHATEALLQNNPYIRSALVYGTGRTYCALLAELQAEVEHASAVDLLWPLVQEANELVPSHAQISQDMILIAQTSKPFCRAGKGSVQRQMTFNEYEKELSALYEELTEVDQSKRIEGMASEPDVDSLADILLSISGLKVQPDENIFTAGVDSRHAVSFLQQISKLWFSTNSSSIVSALGVRLIYNNPTLGRLSAKLQSLSRGTSTNGSLTPTETELDVDSIIDNLTVITAAVTARTKTVLLTGSTGSLGSTVLKQFLTSPQVGIVYCLVRSKAQAISKFNNMGLGSSSKLRVLQSDLADPGLGLHHVHYQDIVQTVDTIIHCAWNVNFNHTLDAYIDTDVAGVSNLIDLSVRSRKRAHFVFTSSIAAVAAWDMNKGPVPENVIHDKSVASSSGYGESKYIAEHLLDHAVKHHGIPVTIVRIGQIAGSLSDDGHIWNKSEWFPMLVQASKDLGALPEELGDKNVIDWIPIDILADAIVETSVDSRRNIAWPPEIEVFHAVNPNTTSWSDLREVMLSNVENIVKLLPYDIWITQLKELRQLAGKDQNEKEYPWISLLEWFQEFEKQRYPSLSVERSIRLNHILRRMESITGLVMQKWIKEWDF</sequence>
<keyword evidence="1" id="KW-0596">Phosphopantetheine</keyword>
<dbReference type="InterPro" id="IPR036291">
    <property type="entry name" value="NAD(P)-bd_dom_sf"/>
</dbReference>
<dbReference type="InterPro" id="IPR020845">
    <property type="entry name" value="AMP-binding_CS"/>
</dbReference>
<evidence type="ECO:0000313" key="5">
    <source>
        <dbReference type="EMBL" id="KPA37843.1"/>
    </source>
</evidence>
<evidence type="ECO:0000256" key="1">
    <source>
        <dbReference type="ARBA" id="ARBA00022450"/>
    </source>
</evidence>
<protein>
    <submittedName>
        <fullName evidence="5">Non-ribosomal peptide synthetase</fullName>
    </submittedName>
</protein>
<evidence type="ECO:0000256" key="3">
    <source>
        <dbReference type="ARBA" id="ARBA00022857"/>
    </source>
</evidence>
<evidence type="ECO:0000259" key="4">
    <source>
        <dbReference type="PROSITE" id="PS50075"/>
    </source>
</evidence>
<dbReference type="InterPro" id="IPR042099">
    <property type="entry name" value="ANL_N_sf"/>
</dbReference>
<dbReference type="InterPro" id="IPR051414">
    <property type="entry name" value="Adenylate-forming_Reductase"/>
</dbReference>
<dbReference type="Gene3D" id="3.40.50.720">
    <property type="entry name" value="NAD(P)-binding Rossmann-like Domain"/>
    <property type="match status" value="1"/>
</dbReference>
<evidence type="ECO:0000256" key="2">
    <source>
        <dbReference type="ARBA" id="ARBA00022553"/>
    </source>
</evidence>
<proteinExistence type="predicted"/>
<dbReference type="SUPFAM" id="SSF56801">
    <property type="entry name" value="Acetyl-CoA synthetase-like"/>
    <property type="match status" value="1"/>
</dbReference>
<accession>A0A0M9EQL7</accession>
<dbReference type="InterPro" id="IPR013120">
    <property type="entry name" value="FAR_NAD-bd"/>
</dbReference>
<dbReference type="InterPro" id="IPR000873">
    <property type="entry name" value="AMP-dep_synth/lig_dom"/>
</dbReference>
<dbReference type="AlphaFoldDB" id="A0A0M9EQL7"/>
<dbReference type="Pfam" id="PF00501">
    <property type="entry name" value="AMP-binding"/>
    <property type="match status" value="1"/>
</dbReference>
<dbReference type="Gene3D" id="3.40.50.12780">
    <property type="entry name" value="N-terminal domain of ligase-like"/>
    <property type="match status" value="1"/>
</dbReference>
<feature type="domain" description="Carrier" evidence="4">
    <location>
        <begin position="541"/>
        <end position="623"/>
    </location>
</feature>
<dbReference type="PROSITE" id="PS50075">
    <property type="entry name" value="CARRIER"/>
    <property type="match status" value="1"/>
</dbReference>
<organism evidence="5 6">
    <name type="scientific">Fusarium langsethiae</name>
    <dbReference type="NCBI Taxonomy" id="179993"/>
    <lineage>
        <taxon>Eukaryota</taxon>
        <taxon>Fungi</taxon>
        <taxon>Dikarya</taxon>
        <taxon>Ascomycota</taxon>
        <taxon>Pezizomycotina</taxon>
        <taxon>Sordariomycetes</taxon>
        <taxon>Hypocreomycetidae</taxon>
        <taxon>Hypocreales</taxon>
        <taxon>Nectriaceae</taxon>
        <taxon>Fusarium</taxon>
    </lineage>
</organism>
<dbReference type="SUPFAM" id="SSF51735">
    <property type="entry name" value="NAD(P)-binding Rossmann-fold domains"/>
    <property type="match status" value="1"/>
</dbReference>
<dbReference type="PANTHER" id="PTHR43439:SF2">
    <property type="entry name" value="ENZYME, PUTATIVE (JCVI)-RELATED"/>
    <property type="match status" value="1"/>
</dbReference>
<comment type="caution">
    <text evidence="5">The sequence shown here is derived from an EMBL/GenBank/DDBJ whole genome shotgun (WGS) entry which is preliminary data.</text>
</comment>
<dbReference type="EMBL" id="JXCE01000352">
    <property type="protein sequence ID" value="KPA37843.1"/>
    <property type="molecule type" value="Genomic_DNA"/>
</dbReference>
<dbReference type="Pfam" id="PF07993">
    <property type="entry name" value="NAD_binding_4"/>
    <property type="match status" value="1"/>
</dbReference>
<keyword evidence="6" id="KW-1185">Reference proteome</keyword>
<gene>
    <name evidence="5" type="ORF">FLAG1_09335</name>
</gene>
<name>A0A0M9EQL7_FUSLA</name>
<dbReference type="InterPro" id="IPR009081">
    <property type="entry name" value="PP-bd_ACP"/>
</dbReference>
<keyword evidence="3" id="KW-0521">NADP</keyword>
<evidence type="ECO:0000313" key="6">
    <source>
        <dbReference type="Proteomes" id="UP000037904"/>
    </source>
</evidence>
<dbReference type="PANTHER" id="PTHR43439">
    <property type="entry name" value="PHENYLACETATE-COENZYME A LIGASE"/>
    <property type="match status" value="1"/>
</dbReference>
<dbReference type="PROSITE" id="PS00455">
    <property type="entry name" value="AMP_BINDING"/>
    <property type="match status" value="1"/>
</dbReference>
<keyword evidence="2" id="KW-0597">Phosphoprotein</keyword>
<reference evidence="5 6" key="1">
    <citation type="submission" date="2015-04" db="EMBL/GenBank/DDBJ databases">
        <title>The draft genome sequence of Fusarium langsethiae, a T-2/HT-2 mycotoxin producer.</title>
        <authorList>
            <person name="Lysoe E."/>
            <person name="Divon H.H."/>
            <person name="Terzi V."/>
            <person name="Orru L."/>
            <person name="Lamontanara A."/>
            <person name="Kolseth A.-K."/>
            <person name="Frandsen R.J."/>
            <person name="Nielsen K."/>
            <person name="Thrane U."/>
        </authorList>
    </citation>
    <scope>NUCLEOTIDE SEQUENCE [LARGE SCALE GENOMIC DNA]</scope>
    <source>
        <strain evidence="5 6">Fl201059</strain>
    </source>
</reference>
<dbReference type="OrthoDB" id="429813at2759"/>